<accession>A0A1I6ZRA2</accession>
<dbReference type="Gene3D" id="3.90.180.10">
    <property type="entry name" value="Medium-chain alcohol dehydrogenases, catalytic domain"/>
    <property type="match status" value="1"/>
</dbReference>
<protein>
    <submittedName>
        <fullName evidence="4">NADPH:quinone reductase</fullName>
    </submittedName>
</protein>
<keyword evidence="5" id="KW-1185">Reference proteome</keyword>
<dbReference type="SUPFAM" id="SSF50129">
    <property type="entry name" value="GroES-like"/>
    <property type="match status" value="1"/>
</dbReference>
<dbReference type="InterPro" id="IPR013154">
    <property type="entry name" value="ADH-like_N"/>
</dbReference>
<dbReference type="EMBL" id="FPAU01000001">
    <property type="protein sequence ID" value="SFT65224.1"/>
    <property type="molecule type" value="Genomic_DNA"/>
</dbReference>
<proteinExistence type="predicted"/>
<evidence type="ECO:0000256" key="2">
    <source>
        <dbReference type="ARBA" id="ARBA00023002"/>
    </source>
</evidence>
<dbReference type="SUPFAM" id="SSF51735">
    <property type="entry name" value="NAD(P)-binding Rossmann-fold domains"/>
    <property type="match status" value="1"/>
</dbReference>
<dbReference type="AlphaFoldDB" id="A0A1I6ZRA2"/>
<dbReference type="GO" id="GO:0070402">
    <property type="term" value="F:NADPH binding"/>
    <property type="evidence" value="ECO:0007669"/>
    <property type="project" value="TreeGrafter"/>
</dbReference>
<dbReference type="PANTHER" id="PTHR48106:SF2">
    <property type="entry name" value="ZN2+-BINDING DEHYDROGENASE"/>
    <property type="match status" value="1"/>
</dbReference>
<name>A0A1I6ZRA2_9ENTR</name>
<reference evidence="5" key="1">
    <citation type="submission" date="2016-10" db="EMBL/GenBank/DDBJ databases">
        <authorList>
            <person name="Varghese N."/>
            <person name="Submissions S."/>
        </authorList>
    </citation>
    <scope>NUCLEOTIDE SEQUENCE [LARGE SCALE GENOMIC DNA]</scope>
    <source>
        <strain evidence="5">Ah-143</strain>
    </source>
</reference>
<evidence type="ECO:0000313" key="4">
    <source>
        <dbReference type="EMBL" id="SFT65224.1"/>
    </source>
</evidence>
<evidence type="ECO:0000256" key="1">
    <source>
        <dbReference type="ARBA" id="ARBA00022857"/>
    </source>
</evidence>
<feature type="domain" description="Alcohol dehydrogenase-like N-terminal" evidence="3">
    <location>
        <begin position="40"/>
        <end position="121"/>
    </location>
</feature>
<gene>
    <name evidence="4" type="ORF">SAMN05192562_1011318</name>
</gene>
<dbReference type="GO" id="GO:0016651">
    <property type="term" value="F:oxidoreductase activity, acting on NAD(P)H"/>
    <property type="evidence" value="ECO:0007669"/>
    <property type="project" value="TreeGrafter"/>
</dbReference>
<dbReference type="Gene3D" id="3.40.50.720">
    <property type="entry name" value="NAD(P)-binding Rossmann-like Domain"/>
    <property type="match status" value="1"/>
</dbReference>
<evidence type="ECO:0000259" key="3">
    <source>
        <dbReference type="Pfam" id="PF08240"/>
    </source>
</evidence>
<dbReference type="Pfam" id="PF08240">
    <property type="entry name" value="ADH_N"/>
    <property type="match status" value="1"/>
</dbReference>
<evidence type="ECO:0000313" key="5">
    <source>
        <dbReference type="Proteomes" id="UP000199187"/>
    </source>
</evidence>
<dbReference type="CDD" id="cd05282">
    <property type="entry name" value="ETR_like"/>
    <property type="match status" value="1"/>
</dbReference>
<dbReference type="InterPro" id="IPR036291">
    <property type="entry name" value="NAD(P)-bd_dom_sf"/>
</dbReference>
<dbReference type="PANTHER" id="PTHR48106">
    <property type="entry name" value="QUINONE OXIDOREDUCTASE PIG3-RELATED"/>
    <property type="match status" value="1"/>
</dbReference>
<organism evidence="4 5">
    <name type="scientific">Kosakonia arachidis</name>
    <dbReference type="NCBI Taxonomy" id="551989"/>
    <lineage>
        <taxon>Bacteria</taxon>
        <taxon>Pseudomonadati</taxon>
        <taxon>Pseudomonadota</taxon>
        <taxon>Gammaproteobacteria</taxon>
        <taxon>Enterobacterales</taxon>
        <taxon>Enterobacteriaceae</taxon>
        <taxon>Kosakonia</taxon>
    </lineage>
</organism>
<sequence length="323" mass="35323">MRSNTLNEEMNNTALRYRAFGDPLTTLCAETLLLQPCIPDMLRVRMLLAPVNASDLIPITGAYSHRITLPAIAGYEGVGVVCETTPETAHLLGKRVLPLRGQGTWQQYVDCPAELAVPVPDDIDDTLAARAYINPLAAQMMLTRYSPQGQHVIVTAAGSECAGYLAQWARQSGAKSVTGIYRSAVHANRLAASGVIPLPETDSAAIRLAATKAGVVYDATGGELAEQLLQALPPRAQFISYGLLSGQPFGIQRRLPAVHWFHIRNHLGSLSASAWQQTFNDIWRRLRKNPPADVMLFPFADWQQAIAFYRQPGRVTKPLLSMP</sequence>
<dbReference type="InterPro" id="IPR011032">
    <property type="entry name" value="GroES-like_sf"/>
</dbReference>
<keyword evidence="2" id="KW-0560">Oxidoreductase</keyword>
<keyword evidence="1" id="KW-0521">NADP</keyword>
<dbReference type="Proteomes" id="UP000199187">
    <property type="component" value="Unassembled WGS sequence"/>
</dbReference>